<dbReference type="InterPro" id="IPR036291">
    <property type="entry name" value="NAD(P)-bd_dom_sf"/>
</dbReference>
<dbReference type="EC" id="1.-.-.-" evidence="5"/>
<sequence length="379" mass="39143">MIGWRAPLALAGARWAAKRLGHGHDPEPPPRPAGGDLLGVLPWAAAGVAAGVGAAALSRRRRTGRLTGRVALVVGGSRGLGLQLAREFAAGGASVVVCGRDTDSLDRAVAELTGRGAAAHGVSCDVADPDQVRAMVAEAAARFGRLDFVVNNAGIMRIGPQEALAEEHFRAAMDVMFWAPFHVGRAALDHLRATSGTLVNIISIGGEVAVPHLLPYSCAKAAARALSEGLSAETAGTGVHVTTVVPGLMRTGSHRGVAFTGAPEREYVWFAFLAGLPLLSVGVERAARHIVRAAARGRGHLLITPMARVGTAVHGIAPGLTQAGLGVVGRLLPAAPEQVEERDGVEASRSPAGRLVDAIGTLNERAGDRLNQEPRARRG</sequence>
<dbReference type="PROSITE" id="PS00061">
    <property type="entry name" value="ADH_SHORT"/>
    <property type="match status" value="1"/>
</dbReference>
<accession>A0ABU7K740</accession>
<reference evidence="5 6" key="1">
    <citation type="submission" date="2023-08" db="EMBL/GenBank/DDBJ databases">
        <authorList>
            <person name="Girao M."/>
            <person name="Carvalho M.F."/>
        </authorList>
    </citation>
    <scope>NUCLEOTIDE SEQUENCE [LARGE SCALE GENOMIC DNA]</scope>
    <source>
        <strain evidence="5 6">CT-R113</strain>
    </source>
</reference>
<dbReference type="SUPFAM" id="SSF51735">
    <property type="entry name" value="NAD(P)-binding Rossmann-fold domains"/>
    <property type="match status" value="1"/>
</dbReference>
<protein>
    <submittedName>
        <fullName evidence="5">SDR family oxidoreductase</fullName>
        <ecNumber evidence="5">1.-.-.-</ecNumber>
    </submittedName>
</protein>
<dbReference type="InterPro" id="IPR002347">
    <property type="entry name" value="SDR_fam"/>
</dbReference>
<gene>
    <name evidence="5" type="ORF">Q8791_12570</name>
</gene>
<dbReference type="CDD" id="cd05233">
    <property type="entry name" value="SDR_c"/>
    <property type="match status" value="1"/>
</dbReference>
<dbReference type="InterPro" id="IPR020904">
    <property type="entry name" value="Sc_DH/Rdtase_CS"/>
</dbReference>
<evidence type="ECO:0000313" key="6">
    <source>
        <dbReference type="Proteomes" id="UP001356095"/>
    </source>
</evidence>
<dbReference type="GO" id="GO:0016491">
    <property type="term" value="F:oxidoreductase activity"/>
    <property type="evidence" value="ECO:0007669"/>
    <property type="project" value="UniProtKB-KW"/>
</dbReference>
<proteinExistence type="inferred from homology"/>
<dbReference type="RefSeq" id="WP_330091839.1">
    <property type="nucleotide sequence ID" value="NZ_JAUZMY010000010.1"/>
</dbReference>
<comment type="similarity">
    <text evidence="1 3">Belongs to the short-chain dehydrogenases/reductases (SDR) family.</text>
</comment>
<organism evidence="5 6">
    <name type="scientific">Nocardiopsis codii</name>
    <dbReference type="NCBI Taxonomy" id="3065942"/>
    <lineage>
        <taxon>Bacteria</taxon>
        <taxon>Bacillati</taxon>
        <taxon>Actinomycetota</taxon>
        <taxon>Actinomycetes</taxon>
        <taxon>Streptosporangiales</taxon>
        <taxon>Nocardiopsidaceae</taxon>
        <taxon>Nocardiopsis</taxon>
    </lineage>
</organism>
<evidence type="ECO:0000313" key="5">
    <source>
        <dbReference type="EMBL" id="MEE2038050.1"/>
    </source>
</evidence>
<feature type="domain" description="Ketoreductase" evidence="4">
    <location>
        <begin position="69"/>
        <end position="252"/>
    </location>
</feature>
<evidence type="ECO:0000256" key="2">
    <source>
        <dbReference type="ARBA" id="ARBA00023002"/>
    </source>
</evidence>
<name>A0ABU7K740_9ACTN</name>
<evidence type="ECO:0000256" key="1">
    <source>
        <dbReference type="ARBA" id="ARBA00006484"/>
    </source>
</evidence>
<dbReference type="EMBL" id="JAUZMY010000010">
    <property type="protein sequence ID" value="MEE2038050.1"/>
    <property type="molecule type" value="Genomic_DNA"/>
</dbReference>
<keyword evidence="2 5" id="KW-0560">Oxidoreductase</keyword>
<dbReference type="SMART" id="SM00822">
    <property type="entry name" value="PKS_KR"/>
    <property type="match status" value="1"/>
</dbReference>
<dbReference type="PRINTS" id="PR00080">
    <property type="entry name" value="SDRFAMILY"/>
</dbReference>
<dbReference type="Proteomes" id="UP001356095">
    <property type="component" value="Unassembled WGS sequence"/>
</dbReference>
<evidence type="ECO:0000259" key="4">
    <source>
        <dbReference type="SMART" id="SM00822"/>
    </source>
</evidence>
<dbReference type="PANTHER" id="PTHR44196:SF1">
    <property type="entry name" value="DEHYDROGENASE_REDUCTASE SDR FAMILY MEMBER 7B"/>
    <property type="match status" value="1"/>
</dbReference>
<dbReference type="Pfam" id="PF00106">
    <property type="entry name" value="adh_short"/>
    <property type="match status" value="1"/>
</dbReference>
<dbReference type="Gene3D" id="3.40.50.720">
    <property type="entry name" value="NAD(P)-binding Rossmann-like Domain"/>
    <property type="match status" value="1"/>
</dbReference>
<dbReference type="PANTHER" id="PTHR44196">
    <property type="entry name" value="DEHYDROGENASE/REDUCTASE SDR FAMILY MEMBER 7B"/>
    <property type="match status" value="1"/>
</dbReference>
<keyword evidence="6" id="KW-1185">Reference proteome</keyword>
<comment type="caution">
    <text evidence="5">The sequence shown here is derived from an EMBL/GenBank/DDBJ whole genome shotgun (WGS) entry which is preliminary data.</text>
</comment>
<dbReference type="InterPro" id="IPR057326">
    <property type="entry name" value="KR_dom"/>
</dbReference>
<dbReference type="PRINTS" id="PR00081">
    <property type="entry name" value="GDHRDH"/>
</dbReference>
<evidence type="ECO:0000256" key="3">
    <source>
        <dbReference type="RuleBase" id="RU000363"/>
    </source>
</evidence>